<name>A0A820SBG3_9BILA</name>
<protein>
    <submittedName>
        <fullName evidence="2">Uncharacterized protein</fullName>
    </submittedName>
</protein>
<sequence>MTRTVDEYNAGEVTAAILTFLVLAMSWYRV</sequence>
<keyword evidence="1" id="KW-0812">Transmembrane</keyword>
<comment type="caution">
    <text evidence="2">The sequence shown here is derived from an EMBL/GenBank/DDBJ whole genome shotgun (WGS) entry which is preliminary data.</text>
</comment>
<reference evidence="2" key="1">
    <citation type="submission" date="2021-02" db="EMBL/GenBank/DDBJ databases">
        <authorList>
            <person name="Nowell W R."/>
        </authorList>
    </citation>
    <scope>NUCLEOTIDE SEQUENCE</scope>
</reference>
<dbReference type="EMBL" id="CAJOBB010031838">
    <property type="protein sequence ID" value="CAF4453600.1"/>
    <property type="molecule type" value="Genomic_DNA"/>
</dbReference>
<dbReference type="AlphaFoldDB" id="A0A820SBG3"/>
<dbReference type="Proteomes" id="UP000663868">
    <property type="component" value="Unassembled WGS sequence"/>
</dbReference>
<feature type="transmembrane region" description="Helical" evidence="1">
    <location>
        <begin position="12"/>
        <end position="28"/>
    </location>
</feature>
<keyword evidence="1" id="KW-0472">Membrane</keyword>
<keyword evidence="1" id="KW-1133">Transmembrane helix</keyword>
<feature type="non-terminal residue" evidence="2">
    <location>
        <position position="30"/>
    </location>
</feature>
<organism evidence="2 3">
    <name type="scientific">Adineta steineri</name>
    <dbReference type="NCBI Taxonomy" id="433720"/>
    <lineage>
        <taxon>Eukaryota</taxon>
        <taxon>Metazoa</taxon>
        <taxon>Spiralia</taxon>
        <taxon>Gnathifera</taxon>
        <taxon>Rotifera</taxon>
        <taxon>Eurotatoria</taxon>
        <taxon>Bdelloidea</taxon>
        <taxon>Adinetida</taxon>
        <taxon>Adinetidae</taxon>
        <taxon>Adineta</taxon>
    </lineage>
</organism>
<evidence type="ECO:0000313" key="2">
    <source>
        <dbReference type="EMBL" id="CAF4453600.1"/>
    </source>
</evidence>
<evidence type="ECO:0000313" key="3">
    <source>
        <dbReference type="Proteomes" id="UP000663868"/>
    </source>
</evidence>
<evidence type="ECO:0000256" key="1">
    <source>
        <dbReference type="SAM" id="Phobius"/>
    </source>
</evidence>
<accession>A0A820SBG3</accession>
<proteinExistence type="predicted"/>
<gene>
    <name evidence="2" type="ORF">KXQ929_LOCUS54098</name>
</gene>